<comment type="caution">
    <text evidence="1">The sequence shown here is derived from an EMBL/GenBank/DDBJ whole genome shotgun (WGS) entry which is preliminary data.</text>
</comment>
<dbReference type="AlphaFoldDB" id="A0A371PWW7"/>
<protein>
    <submittedName>
        <fullName evidence="1">Uncharacterized protein</fullName>
    </submittedName>
</protein>
<accession>A0A371PWW7</accession>
<sequence length="85" mass="9533">MTTTETQPAYFTSPKEITMGTVVFDRDADMVAVVREVKGLMVDLERPTGLIWGVAYGRLRPGTAREERQLHALAKLQRARLRGMA</sequence>
<evidence type="ECO:0000313" key="2">
    <source>
        <dbReference type="Proteomes" id="UP000262477"/>
    </source>
</evidence>
<reference evidence="1 2" key="1">
    <citation type="submission" date="2018-08" db="EMBL/GenBank/DDBJ databases">
        <title>Streptomyces NEAU-D10 sp. nov., a novel Actinomycete isolated from soil.</title>
        <authorList>
            <person name="Jin L."/>
        </authorList>
    </citation>
    <scope>NUCLEOTIDE SEQUENCE [LARGE SCALE GENOMIC DNA]</scope>
    <source>
        <strain evidence="1 2">NEAU-D10</strain>
    </source>
</reference>
<keyword evidence="2" id="KW-1185">Reference proteome</keyword>
<gene>
    <name evidence="1" type="ORF">DY245_31345</name>
</gene>
<dbReference type="RefSeq" id="WP_128510562.1">
    <property type="nucleotide sequence ID" value="NZ_QUAC01000242.1"/>
</dbReference>
<name>A0A371PWW7_STRIH</name>
<proteinExistence type="predicted"/>
<organism evidence="1 2">
    <name type="scientific">Streptomyces inhibens</name>
    <dbReference type="NCBI Taxonomy" id="2293571"/>
    <lineage>
        <taxon>Bacteria</taxon>
        <taxon>Bacillati</taxon>
        <taxon>Actinomycetota</taxon>
        <taxon>Actinomycetes</taxon>
        <taxon>Kitasatosporales</taxon>
        <taxon>Streptomycetaceae</taxon>
        <taxon>Streptomyces</taxon>
    </lineage>
</organism>
<evidence type="ECO:0000313" key="1">
    <source>
        <dbReference type="EMBL" id="REK86653.1"/>
    </source>
</evidence>
<dbReference type="Proteomes" id="UP000262477">
    <property type="component" value="Unassembled WGS sequence"/>
</dbReference>
<dbReference type="OrthoDB" id="4304413at2"/>
<dbReference type="EMBL" id="QUAC01000242">
    <property type="protein sequence ID" value="REK86653.1"/>
    <property type="molecule type" value="Genomic_DNA"/>
</dbReference>